<evidence type="ECO:0000313" key="2">
    <source>
        <dbReference type="EMBL" id="OGM60687.1"/>
    </source>
</evidence>
<keyword evidence="1" id="KW-0812">Transmembrane</keyword>
<feature type="transmembrane region" description="Helical" evidence="1">
    <location>
        <begin position="36"/>
        <end position="52"/>
    </location>
</feature>
<dbReference type="Proteomes" id="UP000176404">
    <property type="component" value="Unassembled WGS sequence"/>
</dbReference>
<dbReference type="AlphaFoldDB" id="A0A1F8B9I4"/>
<sequence>MRRISKHLQHYLPLLGILSAGVFGFTVFSYDKIFQIILAISTACAYVSWGIIHHHIHKDLHLSVIIEYLVIAFLGLTIIYSVLLRV</sequence>
<name>A0A1F8B9I4_9BACT</name>
<evidence type="ECO:0000256" key="1">
    <source>
        <dbReference type="SAM" id="Phobius"/>
    </source>
</evidence>
<feature type="transmembrane region" description="Helical" evidence="1">
    <location>
        <begin position="12"/>
        <end position="30"/>
    </location>
</feature>
<comment type="caution">
    <text evidence="2">The sequence shown here is derived from an EMBL/GenBank/DDBJ whole genome shotgun (WGS) entry which is preliminary data.</text>
</comment>
<proteinExistence type="predicted"/>
<reference evidence="2 3" key="1">
    <citation type="journal article" date="2016" name="Nat. Commun.">
        <title>Thousands of microbial genomes shed light on interconnected biogeochemical processes in an aquifer system.</title>
        <authorList>
            <person name="Anantharaman K."/>
            <person name="Brown C.T."/>
            <person name="Hug L.A."/>
            <person name="Sharon I."/>
            <person name="Castelle C.J."/>
            <person name="Probst A.J."/>
            <person name="Thomas B.C."/>
            <person name="Singh A."/>
            <person name="Wilkins M.J."/>
            <person name="Karaoz U."/>
            <person name="Brodie E.L."/>
            <person name="Williams K.H."/>
            <person name="Hubbard S.S."/>
            <person name="Banfield J.F."/>
        </authorList>
    </citation>
    <scope>NUCLEOTIDE SEQUENCE [LARGE SCALE GENOMIC DNA]</scope>
</reference>
<accession>A0A1F8B9I4</accession>
<keyword evidence="1" id="KW-1133">Transmembrane helix</keyword>
<organism evidence="2 3">
    <name type="scientific">Candidatus Woesebacteria bacterium RIFCSPLOWO2_01_FULL_39_10b</name>
    <dbReference type="NCBI Taxonomy" id="1802517"/>
    <lineage>
        <taxon>Bacteria</taxon>
        <taxon>Candidatus Woeseibacteriota</taxon>
    </lineage>
</organism>
<gene>
    <name evidence="2" type="ORF">A2892_01430</name>
</gene>
<keyword evidence="1" id="KW-0472">Membrane</keyword>
<feature type="transmembrane region" description="Helical" evidence="1">
    <location>
        <begin position="64"/>
        <end position="83"/>
    </location>
</feature>
<evidence type="ECO:0000313" key="3">
    <source>
        <dbReference type="Proteomes" id="UP000176404"/>
    </source>
</evidence>
<dbReference type="EMBL" id="MGHD01000003">
    <property type="protein sequence ID" value="OGM60687.1"/>
    <property type="molecule type" value="Genomic_DNA"/>
</dbReference>
<protein>
    <submittedName>
        <fullName evidence="2">Uncharacterized protein</fullName>
    </submittedName>
</protein>